<organism evidence="5 6">
    <name type="scientific">Corynebacterium oculi</name>
    <dbReference type="NCBI Taxonomy" id="1544416"/>
    <lineage>
        <taxon>Bacteria</taxon>
        <taxon>Bacillati</taxon>
        <taxon>Actinomycetota</taxon>
        <taxon>Actinomycetes</taxon>
        <taxon>Mycobacteriales</taxon>
        <taxon>Corynebacteriaceae</taxon>
        <taxon>Corynebacterium</taxon>
    </lineage>
</organism>
<dbReference type="PANTHER" id="PTHR37419:SF1">
    <property type="entry name" value="SERINE_THREONINE-PROTEIN KINASE TOXIN HIPA"/>
    <property type="match status" value="1"/>
</dbReference>
<accession>A0A0N8VZ79</accession>
<keyword evidence="6" id="KW-1185">Reference proteome</keyword>
<dbReference type="EMBL" id="LKST01000004">
    <property type="protein sequence ID" value="KQB83146.1"/>
    <property type="molecule type" value="Genomic_DNA"/>
</dbReference>
<evidence type="ECO:0000313" key="5">
    <source>
        <dbReference type="EMBL" id="KQB83146.1"/>
    </source>
</evidence>
<evidence type="ECO:0000256" key="2">
    <source>
        <dbReference type="ARBA" id="ARBA00022679"/>
    </source>
</evidence>
<proteinExistence type="inferred from homology"/>
<dbReference type="GO" id="GO:0005829">
    <property type="term" value="C:cytosol"/>
    <property type="evidence" value="ECO:0007669"/>
    <property type="project" value="TreeGrafter"/>
</dbReference>
<dbReference type="Gene3D" id="1.10.1070.20">
    <property type="match status" value="1"/>
</dbReference>
<evidence type="ECO:0000256" key="3">
    <source>
        <dbReference type="ARBA" id="ARBA00022777"/>
    </source>
</evidence>
<dbReference type="InterPro" id="IPR012893">
    <property type="entry name" value="HipA-like_C"/>
</dbReference>
<comment type="similarity">
    <text evidence="1">Belongs to the HipA Ser/Thr kinase family.</text>
</comment>
<gene>
    <name evidence="5" type="primary">hipA_2</name>
    <name evidence="5" type="ORF">Cocul_02119</name>
</gene>
<keyword evidence="3 5" id="KW-0418">Kinase</keyword>
<evidence type="ECO:0000256" key="1">
    <source>
        <dbReference type="ARBA" id="ARBA00010164"/>
    </source>
</evidence>
<dbReference type="Proteomes" id="UP000050517">
    <property type="component" value="Unassembled WGS sequence"/>
</dbReference>
<dbReference type="InterPro" id="IPR052028">
    <property type="entry name" value="HipA_Ser/Thr_kinase"/>
</dbReference>
<dbReference type="PATRIC" id="fig|1544416.3.peg.2114"/>
<name>A0A0N8VZ79_9CORY</name>
<protein>
    <submittedName>
        <fullName evidence="5">Serine/threonine-protein kinase HipA</fullName>
        <ecNumber evidence="5">2.7.11.1</ecNumber>
    </submittedName>
</protein>
<dbReference type="Pfam" id="PF07804">
    <property type="entry name" value="HipA_C"/>
    <property type="match status" value="1"/>
</dbReference>
<dbReference type="AlphaFoldDB" id="A0A0N8VZ79"/>
<dbReference type="GO" id="GO:0004674">
    <property type="term" value="F:protein serine/threonine kinase activity"/>
    <property type="evidence" value="ECO:0007669"/>
    <property type="project" value="UniProtKB-EC"/>
</dbReference>
<keyword evidence="2 5" id="KW-0808">Transferase</keyword>
<dbReference type="STRING" id="1544416.Cocul_02119"/>
<evidence type="ECO:0000259" key="4">
    <source>
        <dbReference type="Pfam" id="PF07804"/>
    </source>
</evidence>
<dbReference type="PANTHER" id="PTHR37419">
    <property type="entry name" value="SERINE/THREONINE-PROTEIN KINASE TOXIN HIPA"/>
    <property type="match status" value="1"/>
</dbReference>
<reference evidence="5 6" key="1">
    <citation type="submission" date="2015-10" db="EMBL/GenBank/DDBJ databases">
        <title>Corynebacteirum lowii and Corynebacterium oculi species nova, derived from human clinical disease and and emended description of Corynebacterium mastiditis.</title>
        <authorList>
            <person name="Bernard K."/>
            <person name="Pacheco A.L."/>
            <person name="Mcdougall C."/>
            <person name="Burtx T."/>
            <person name="Weibe D."/>
            <person name="Tyler S."/>
            <person name="Olson A.B."/>
            <person name="Cnockaert M."/>
            <person name="Eguchi H."/>
            <person name="Kuwahara T."/>
            <person name="Nakayama-Imaohji H."/>
            <person name="Boudewijins M."/>
            <person name="Van Hoecke F."/>
            <person name="Bernier A.-M."/>
            <person name="Vandamme P."/>
        </authorList>
    </citation>
    <scope>NUCLEOTIDE SEQUENCE [LARGE SCALE GENOMIC DNA]</scope>
    <source>
        <strain evidence="5 6">NML 130210</strain>
    </source>
</reference>
<dbReference type="EC" id="2.7.11.1" evidence="5"/>
<feature type="domain" description="HipA-like C-terminal" evidence="4">
    <location>
        <begin position="2"/>
        <end position="209"/>
    </location>
</feature>
<evidence type="ECO:0000313" key="6">
    <source>
        <dbReference type="Proteomes" id="UP000050517"/>
    </source>
</evidence>
<sequence>MPSTHILKPAPENLTDIDINEAAMMNAAAAAGIRVSDSVVENIGGQRVFVTTRYDRVRDQEGNILRIHQEDFAQALGYRAQAKYQKEKGPALRNMIPFLREHVVDPEADVDQVNRLLAFNVAIGNADAHAKNHSILIMPLGNHLAPAYDLLSVAAYPAYSQELALSVGKQYHARQVQERDWRYYAEKSGQDVERVLAIVAEVWSRTPDAVADSLNRHGASREMKETIMETVRTIEDRMPST</sequence>
<comment type="caution">
    <text evidence="5">The sequence shown here is derived from an EMBL/GenBank/DDBJ whole genome shotgun (WGS) entry which is preliminary data.</text>
</comment>